<comment type="caution">
    <text evidence="1">The sequence shown here is derived from an EMBL/GenBank/DDBJ whole genome shotgun (WGS) entry which is preliminary data.</text>
</comment>
<evidence type="ECO:0000313" key="2">
    <source>
        <dbReference type="Proteomes" id="UP000789366"/>
    </source>
</evidence>
<proteinExistence type="predicted"/>
<protein>
    <submittedName>
        <fullName evidence="1">11055_t:CDS:1</fullName>
    </submittedName>
</protein>
<name>A0ACA9JXM9_9GLOM</name>
<gene>
    <name evidence="1" type="ORF">SPELUC_LOCUS202</name>
</gene>
<dbReference type="Proteomes" id="UP000789366">
    <property type="component" value="Unassembled WGS sequence"/>
</dbReference>
<evidence type="ECO:0000313" key="1">
    <source>
        <dbReference type="EMBL" id="CAG8441377.1"/>
    </source>
</evidence>
<sequence length="527" mass="60338">MPPRVILIYDENYKKSSNKPIGNEQEPNVIDKGIQDMDESFSQNDNELMPDIQDNNTTKNKQTKDKESISNDLDDNEEMNVSMSVNDNDEPSYNISNQNSDIEQESSNRNDSDSSKKSEIRSLNKSKRKKRYSMRFQKTGPLYNISNQDPDIEQESDRHETMDIHNIDNNLKNLPNPYVLITEKPPSAKASDSLDSASEGSDSASETSDLALETSDFLDSISEVNSLPVNRYFNEASISSLELEPEPLPVLMKDVNSCTAYLRIWDSHYNNCIREIRKQDYKMLKLIYLLSEVFFNMLNICHQEQDNEKALEKNIGYWKRRDIKSRMNKLWNISSHSMLKKWTGCWRLCHFLWVTNVTPEEMVDVKLDANFFLYATENEYNFLIKKLLGKEFPNFSNIKGEKILDLVNIAKKVAFLLQDEIDVRAVVDPPANTTMILYDSFVVPTLTCHEKDIDTALGMAQEQATNKGAELSKQGLAKLYQLASEGLLKTVLYNTSDTSTSQTPHNSKEDYQESSLSSMLSRMNNAS</sequence>
<accession>A0ACA9JXM9</accession>
<keyword evidence="2" id="KW-1185">Reference proteome</keyword>
<reference evidence="1" key="1">
    <citation type="submission" date="2021-06" db="EMBL/GenBank/DDBJ databases">
        <authorList>
            <person name="Kallberg Y."/>
            <person name="Tangrot J."/>
            <person name="Rosling A."/>
        </authorList>
    </citation>
    <scope>NUCLEOTIDE SEQUENCE</scope>
    <source>
        <strain evidence="1">28 12/20/2015</strain>
    </source>
</reference>
<organism evidence="1 2">
    <name type="scientific">Cetraspora pellucida</name>
    <dbReference type="NCBI Taxonomy" id="1433469"/>
    <lineage>
        <taxon>Eukaryota</taxon>
        <taxon>Fungi</taxon>
        <taxon>Fungi incertae sedis</taxon>
        <taxon>Mucoromycota</taxon>
        <taxon>Glomeromycotina</taxon>
        <taxon>Glomeromycetes</taxon>
        <taxon>Diversisporales</taxon>
        <taxon>Gigasporaceae</taxon>
        <taxon>Cetraspora</taxon>
    </lineage>
</organism>
<dbReference type="EMBL" id="CAJVPW010000056">
    <property type="protein sequence ID" value="CAG8441377.1"/>
    <property type="molecule type" value="Genomic_DNA"/>
</dbReference>